<dbReference type="PANTHER" id="PTHR19139:SF199">
    <property type="entry name" value="MIP17260P"/>
    <property type="match status" value="1"/>
</dbReference>
<gene>
    <name evidence="12 14" type="ORF">BDZ99DRAFT_421515</name>
</gene>
<evidence type="ECO:0000256" key="1">
    <source>
        <dbReference type="ARBA" id="ARBA00004141"/>
    </source>
</evidence>
<feature type="transmembrane region" description="Helical" evidence="11">
    <location>
        <begin position="84"/>
        <end position="104"/>
    </location>
</feature>
<keyword evidence="13" id="KW-1185">Reference proteome</keyword>
<evidence type="ECO:0000313" key="14">
    <source>
        <dbReference type="RefSeq" id="XP_033574425.1"/>
    </source>
</evidence>
<dbReference type="InterPro" id="IPR023271">
    <property type="entry name" value="Aquaporin-like"/>
</dbReference>
<evidence type="ECO:0000313" key="13">
    <source>
        <dbReference type="Proteomes" id="UP000504636"/>
    </source>
</evidence>
<comment type="subcellular location">
    <subcellularLocation>
        <location evidence="1">Membrane</location>
        <topology evidence="1">Multi-pass membrane protein</topology>
    </subcellularLocation>
</comment>
<keyword evidence="9" id="KW-0813">Transport</keyword>
<reference evidence="14" key="2">
    <citation type="submission" date="2020-04" db="EMBL/GenBank/DDBJ databases">
        <authorList>
            <consortium name="NCBI Genome Project"/>
        </authorList>
    </citation>
    <scope>NUCLEOTIDE SEQUENCE</scope>
    <source>
        <strain evidence="14">CBS 304.34</strain>
    </source>
</reference>
<keyword evidence="3 9" id="KW-0812">Transmembrane</keyword>
<sequence length="488" mass="53057">MNINAPTGTFMVLPGMRALTTDPDHPGERRLRGLEWMPNRVRNLVIAMIGEFVGTFLFLFFAFAGTQIANAAPVTPGGKPNTSVLLYISLSFGFSLLVNAWIFFRISGGLFNPAVTLGLCLIGAVGWIRGAFSLISQIAGAMAAAGVASALFPGPLAVRTTLTAGTSVVRGLFIEMFLTAELVFCIFMLAAEKHKATFLAPIGIGISLFIAELAGVYYTGGSLNPARSFGPDVVLRHFDGYHWIYWVGPFLGALIAVIFYRLVKVLEYETANPGQDFSDQEAAEFDPDDEPADVEDVQRPVPMKKNYSESKKRGSGESKYRGSEEKPRRQRSAHTSHNSQSHNSQNNTQGQNFGSRTGPQGRGRDGTDEVSLPPSHDRCRRNNTSQSSGQSLKPEMVDIPGRPSKPHTRNNRARSLEERNADAYAAAARAVYPPTTPTMHLHGGDATYSERDRDFARYQSRAQARPYAHGPDAESGSAGYSDDTTAPS</sequence>
<evidence type="ECO:0000256" key="3">
    <source>
        <dbReference type="ARBA" id="ARBA00022692"/>
    </source>
</evidence>
<evidence type="ECO:0000256" key="8">
    <source>
        <dbReference type="ARBA" id="ARBA00034651"/>
    </source>
</evidence>
<evidence type="ECO:0000256" key="11">
    <source>
        <dbReference type="SAM" id="Phobius"/>
    </source>
</evidence>
<keyword evidence="6 11" id="KW-0472">Membrane</keyword>
<comment type="similarity">
    <text evidence="2 9">Belongs to the MIP/aquaporin (TC 1.A.8) family.</text>
</comment>
<feature type="transmembrane region" description="Helical" evidence="11">
    <location>
        <begin position="198"/>
        <end position="218"/>
    </location>
</feature>
<dbReference type="Gene3D" id="1.20.1080.10">
    <property type="entry name" value="Glycerol uptake facilitator protein"/>
    <property type="match status" value="1"/>
</dbReference>
<proteinExistence type="inferred from homology"/>
<organism evidence="12">
    <name type="scientific">Mytilinidion resinicola</name>
    <dbReference type="NCBI Taxonomy" id="574789"/>
    <lineage>
        <taxon>Eukaryota</taxon>
        <taxon>Fungi</taxon>
        <taxon>Dikarya</taxon>
        <taxon>Ascomycota</taxon>
        <taxon>Pezizomycotina</taxon>
        <taxon>Dothideomycetes</taxon>
        <taxon>Pleosporomycetidae</taxon>
        <taxon>Mytilinidiales</taxon>
        <taxon>Mytilinidiaceae</taxon>
        <taxon>Mytilinidion</taxon>
    </lineage>
</organism>
<dbReference type="GO" id="GO:0005886">
    <property type="term" value="C:plasma membrane"/>
    <property type="evidence" value="ECO:0007669"/>
    <property type="project" value="TreeGrafter"/>
</dbReference>
<dbReference type="PANTHER" id="PTHR19139">
    <property type="entry name" value="AQUAPORIN TRANSPORTER"/>
    <property type="match status" value="1"/>
</dbReference>
<name>A0A6A6YF91_9PEZI</name>
<evidence type="ECO:0000256" key="4">
    <source>
        <dbReference type="ARBA" id="ARBA00022737"/>
    </source>
</evidence>
<feature type="compositionally biased region" description="Low complexity" evidence="10">
    <location>
        <begin position="335"/>
        <end position="349"/>
    </location>
</feature>
<evidence type="ECO:0000256" key="2">
    <source>
        <dbReference type="ARBA" id="ARBA00006175"/>
    </source>
</evidence>
<dbReference type="GeneID" id="54457846"/>
<keyword evidence="7" id="KW-0325">Glycoprotein</keyword>
<dbReference type="AlphaFoldDB" id="A0A6A6YF91"/>
<dbReference type="SUPFAM" id="SSF81338">
    <property type="entry name" value="Aquaporin-like"/>
    <property type="match status" value="1"/>
</dbReference>
<feature type="transmembrane region" description="Helical" evidence="11">
    <location>
        <begin position="243"/>
        <end position="263"/>
    </location>
</feature>
<evidence type="ECO:0000256" key="7">
    <source>
        <dbReference type="ARBA" id="ARBA00023180"/>
    </source>
</evidence>
<reference evidence="14" key="3">
    <citation type="submission" date="2025-04" db="UniProtKB">
        <authorList>
            <consortium name="RefSeq"/>
        </authorList>
    </citation>
    <scope>IDENTIFICATION</scope>
    <source>
        <strain evidence="14">CBS 304.34</strain>
    </source>
</reference>
<evidence type="ECO:0000313" key="12">
    <source>
        <dbReference type="EMBL" id="KAF2807461.1"/>
    </source>
</evidence>
<dbReference type="OrthoDB" id="3222at2759"/>
<evidence type="ECO:0000256" key="9">
    <source>
        <dbReference type="RuleBase" id="RU000477"/>
    </source>
</evidence>
<evidence type="ECO:0000256" key="5">
    <source>
        <dbReference type="ARBA" id="ARBA00022989"/>
    </source>
</evidence>
<dbReference type="RefSeq" id="XP_033574425.1">
    <property type="nucleotide sequence ID" value="XM_033716953.1"/>
</dbReference>
<dbReference type="GO" id="GO:0015250">
    <property type="term" value="F:water channel activity"/>
    <property type="evidence" value="ECO:0007669"/>
    <property type="project" value="TreeGrafter"/>
</dbReference>
<dbReference type="InterPro" id="IPR000425">
    <property type="entry name" value="MIP"/>
</dbReference>
<dbReference type="InterPro" id="IPR034294">
    <property type="entry name" value="Aquaporin_transptr"/>
</dbReference>
<accession>A0A6A6YF91</accession>
<keyword evidence="4" id="KW-0677">Repeat</keyword>
<dbReference type="Proteomes" id="UP000504636">
    <property type="component" value="Unplaced"/>
</dbReference>
<feature type="region of interest" description="Disordered" evidence="10">
    <location>
        <begin position="276"/>
        <end position="488"/>
    </location>
</feature>
<feature type="compositionally biased region" description="Polar residues" evidence="10">
    <location>
        <begin position="382"/>
        <end position="391"/>
    </location>
</feature>
<dbReference type="FunFam" id="1.20.1080.10:FF:000024">
    <property type="entry name" value="MIP aquaporin (Eurofung)"/>
    <property type="match status" value="1"/>
</dbReference>
<feature type="compositionally biased region" description="Basic and acidic residues" evidence="10">
    <location>
        <begin position="306"/>
        <end position="327"/>
    </location>
</feature>
<dbReference type="PRINTS" id="PR00783">
    <property type="entry name" value="MINTRINSICP"/>
</dbReference>
<feature type="transmembrane region" description="Helical" evidence="11">
    <location>
        <begin position="110"/>
        <end position="127"/>
    </location>
</feature>
<evidence type="ECO:0000256" key="10">
    <source>
        <dbReference type="SAM" id="MobiDB-lite"/>
    </source>
</evidence>
<feature type="transmembrane region" description="Helical" evidence="11">
    <location>
        <begin position="44"/>
        <end position="63"/>
    </location>
</feature>
<comment type="catalytic activity">
    <reaction evidence="8">
        <text>H2O(in) = H2O(out)</text>
        <dbReference type="Rhea" id="RHEA:29667"/>
        <dbReference type="ChEBI" id="CHEBI:15377"/>
    </reaction>
</comment>
<evidence type="ECO:0000256" key="6">
    <source>
        <dbReference type="ARBA" id="ARBA00023136"/>
    </source>
</evidence>
<dbReference type="Pfam" id="PF00230">
    <property type="entry name" value="MIP"/>
    <property type="match status" value="1"/>
</dbReference>
<keyword evidence="5 11" id="KW-1133">Transmembrane helix</keyword>
<dbReference type="EMBL" id="MU003705">
    <property type="protein sequence ID" value="KAF2807461.1"/>
    <property type="molecule type" value="Genomic_DNA"/>
</dbReference>
<protein>
    <submittedName>
        <fullName evidence="12 14">Aquaporin-like protein</fullName>
    </submittedName>
</protein>
<feature type="compositionally biased region" description="Acidic residues" evidence="10">
    <location>
        <begin position="278"/>
        <end position="295"/>
    </location>
</feature>
<reference evidence="12 14" key="1">
    <citation type="journal article" date="2020" name="Stud. Mycol.">
        <title>101 Dothideomycetes genomes: a test case for predicting lifestyles and emergence of pathogens.</title>
        <authorList>
            <person name="Haridas S."/>
            <person name="Albert R."/>
            <person name="Binder M."/>
            <person name="Bloem J."/>
            <person name="Labutti K."/>
            <person name="Salamov A."/>
            <person name="Andreopoulos B."/>
            <person name="Baker S."/>
            <person name="Barry K."/>
            <person name="Bills G."/>
            <person name="Bluhm B."/>
            <person name="Cannon C."/>
            <person name="Castanera R."/>
            <person name="Culley D."/>
            <person name="Daum C."/>
            <person name="Ezra D."/>
            <person name="Gonzalez J."/>
            <person name="Henrissat B."/>
            <person name="Kuo A."/>
            <person name="Liang C."/>
            <person name="Lipzen A."/>
            <person name="Lutzoni F."/>
            <person name="Magnuson J."/>
            <person name="Mondo S."/>
            <person name="Nolan M."/>
            <person name="Ohm R."/>
            <person name="Pangilinan J."/>
            <person name="Park H.-J."/>
            <person name="Ramirez L."/>
            <person name="Alfaro M."/>
            <person name="Sun H."/>
            <person name="Tritt A."/>
            <person name="Yoshinaga Y."/>
            <person name="Zwiers L.-H."/>
            <person name="Turgeon B."/>
            <person name="Goodwin S."/>
            <person name="Spatafora J."/>
            <person name="Crous P."/>
            <person name="Grigoriev I."/>
        </authorList>
    </citation>
    <scope>NUCLEOTIDE SEQUENCE</scope>
    <source>
        <strain evidence="12 14">CBS 304.34</strain>
    </source>
</reference>
<feature type="transmembrane region" description="Helical" evidence="11">
    <location>
        <begin position="172"/>
        <end position="191"/>
    </location>
</feature>